<dbReference type="InterPro" id="IPR036259">
    <property type="entry name" value="MFS_trans_sf"/>
</dbReference>
<dbReference type="InterPro" id="IPR020846">
    <property type="entry name" value="MFS_dom"/>
</dbReference>
<dbReference type="CDD" id="cd17321">
    <property type="entry name" value="MFS_MMR_MDR_like"/>
    <property type="match status" value="1"/>
</dbReference>
<dbReference type="AlphaFoldDB" id="A0A4R2QH03"/>
<keyword evidence="4 5" id="KW-0472">Membrane</keyword>
<dbReference type="SUPFAM" id="SSF103473">
    <property type="entry name" value="MFS general substrate transporter"/>
    <property type="match status" value="1"/>
</dbReference>
<evidence type="ECO:0000256" key="1">
    <source>
        <dbReference type="ARBA" id="ARBA00004651"/>
    </source>
</evidence>
<proteinExistence type="predicted"/>
<evidence type="ECO:0000313" key="8">
    <source>
        <dbReference type="Proteomes" id="UP000294911"/>
    </source>
</evidence>
<keyword evidence="3 5" id="KW-1133">Transmembrane helix</keyword>
<feature type="transmembrane region" description="Helical" evidence="5">
    <location>
        <begin position="150"/>
        <end position="172"/>
    </location>
</feature>
<feature type="transmembrane region" description="Helical" evidence="5">
    <location>
        <begin position="340"/>
        <end position="362"/>
    </location>
</feature>
<feature type="transmembrane region" description="Helical" evidence="5">
    <location>
        <begin position="275"/>
        <end position="301"/>
    </location>
</feature>
<dbReference type="GO" id="GO:0005886">
    <property type="term" value="C:plasma membrane"/>
    <property type="evidence" value="ECO:0007669"/>
    <property type="project" value="UniProtKB-SubCell"/>
</dbReference>
<evidence type="ECO:0000259" key="6">
    <source>
        <dbReference type="PROSITE" id="PS50850"/>
    </source>
</evidence>
<protein>
    <submittedName>
        <fullName evidence="7">MFS transporter</fullName>
    </submittedName>
</protein>
<dbReference type="OrthoDB" id="4867914at2"/>
<evidence type="ECO:0000256" key="3">
    <source>
        <dbReference type="ARBA" id="ARBA00022989"/>
    </source>
</evidence>
<feature type="transmembrane region" description="Helical" evidence="5">
    <location>
        <begin position="20"/>
        <end position="38"/>
    </location>
</feature>
<dbReference type="EMBL" id="SLXQ01000011">
    <property type="protein sequence ID" value="TCP47854.1"/>
    <property type="molecule type" value="Genomic_DNA"/>
</dbReference>
<dbReference type="Pfam" id="PF07690">
    <property type="entry name" value="MFS_1"/>
    <property type="match status" value="1"/>
</dbReference>
<evidence type="ECO:0000256" key="5">
    <source>
        <dbReference type="SAM" id="Phobius"/>
    </source>
</evidence>
<dbReference type="Proteomes" id="UP000294911">
    <property type="component" value="Unassembled WGS sequence"/>
</dbReference>
<dbReference type="Gene3D" id="1.20.1250.20">
    <property type="entry name" value="MFS general substrate transporter like domains"/>
    <property type="match status" value="1"/>
</dbReference>
<dbReference type="RefSeq" id="WP_132878996.1">
    <property type="nucleotide sequence ID" value="NZ_SLXQ01000011.1"/>
</dbReference>
<name>A0A4R2QH03_9PSEU</name>
<feature type="transmembrane region" description="Helical" evidence="5">
    <location>
        <begin position="439"/>
        <end position="461"/>
    </location>
</feature>
<dbReference type="GO" id="GO:0022857">
    <property type="term" value="F:transmembrane transporter activity"/>
    <property type="evidence" value="ECO:0007669"/>
    <property type="project" value="InterPro"/>
</dbReference>
<accession>A0A4R2QH03</accession>
<dbReference type="PROSITE" id="PS50850">
    <property type="entry name" value="MFS"/>
    <property type="match status" value="1"/>
</dbReference>
<organism evidence="7 8">
    <name type="scientific">Tamaricihabitans halophyticus</name>
    <dbReference type="NCBI Taxonomy" id="1262583"/>
    <lineage>
        <taxon>Bacteria</taxon>
        <taxon>Bacillati</taxon>
        <taxon>Actinomycetota</taxon>
        <taxon>Actinomycetes</taxon>
        <taxon>Pseudonocardiales</taxon>
        <taxon>Pseudonocardiaceae</taxon>
        <taxon>Tamaricihabitans</taxon>
    </lineage>
</organism>
<evidence type="ECO:0000313" key="7">
    <source>
        <dbReference type="EMBL" id="TCP47854.1"/>
    </source>
</evidence>
<keyword evidence="8" id="KW-1185">Reference proteome</keyword>
<feature type="transmembrane region" description="Helical" evidence="5">
    <location>
        <begin position="368"/>
        <end position="387"/>
    </location>
</feature>
<feature type="transmembrane region" description="Helical" evidence="5">
    <location>
        <begin position="58"/>
        <end position="77"/>
    </location>
</feature>
<feature type="domain" description="Major facilitator superfamily (MFS) profile" evidence="6">
    <location>
        <begin position="23"/>
        <end position="464"/>
    </location>
</feature>
<feature type="transmembrane region" description="Helical" evidence="5">
    <location>
        <begin position="178"/>
        <end position="199"/>
    </location>
</feature>
<keyword evidence="2 5" id="KW-0812">Transmembrane</keyword>
<dbReference type="PANTHER" id="PTHR42718">
    <property type="entry name" value="MAJOR FACILITATOR SUPERFAMILY MULTIDRUG TRANSPORTER MFSC"/>
    <property type="match status" value="1"/>
</dbReference>
<feature type="transmembrane region" description="Helical" evidence="5">
    <location>
        <begin position="121"/>
        <end position="138"/>
    </location>
</feature>
<dbReference type="Gene3D" id="1.20.1720.10">
    <property type="entry name" value="Multidrug resistance protein D"/>
    <property type="match status" value="1"/>
</dbReference>
<feature type="transmembrane region" description="Helical" evidence="5">
    <location>
        <begin position="313"/>
        <end position="333"/>
    </location>
</feature>
<dbReference type="InterPro" id="IPR011701">
    <property type="entry name" value="MFS"/>
</dbReference>
<sequence>MNRLPVAQGGQETREPNRSFAAAVALSSISTFVAMLAYSGPLGNAPTLAGKLAASSTATTWILSSMSIGLAVSLLTAGAVADLSGRRRVFIAGAVVLAAGSVVCAVASTPLWFIVGRVIEGVGAAGVIATGLGLVAAVTRDSAQGSRSAAWWGASMGLGIAMGPVLTGLFDLADWWQATYWLLAVAGVAIAATARASFVETEVIRGRRLDLVGAALFTVGLTAVLIALVAARQGEIGFALAWGGFAAATLVAFVVSQLRGQAPMVEPALFRRGGFLAATLAAAGAGAGVIALMSFAGTFLAGGMGMTSVQAGMALGLWSATSAFSALFARWLLTKLGGSALLVIGLAATGVGMLLLTGLSATSTVPRLVPGLLVAGVATGILNGGLGRQAVATVPPERAALGTGVTNTARYVGAAIGVTVVSLVAVAPPSDTGAQFAGWNQVAVLCGALSLMAALGVWALARRR</sequence>
<comment type="subcellular location">
    <subcellularLocation>
        <location evidence="1">Cell membrane</location>
        <topology evidence="1">Multi-pass membrane protein</topology>
    </subcellularLocation>
</comment>
<evidence type="ECO:0000256" key="2">
    <source>
        <dbReference type="ARBA" id="ARBA00022692"/>
    </source>
</evidence>
<gene>
    <name evidence="7" type="ORF">EV191_11159</name>
</gene>
<feature type="transmembrane region" description="Helical" evidence="5">
    <location>
        <begin position="211"/>
        <end position="230"/>
    </location>
</feature>
<feature type="transmembrane region" description="Helical" evidence="5">
    <location>
        <begin position="236"/>
        <end position="255"/>
    </location>
</feature>
<evidence type="ECO:0000256" key="4">
    <source>
        <dbReference type="ARBA" id="ARBA00023136"/>
    </source>
</evidence>
<feature type="transmembrane region" description="Helical" evidence="5">
    <location>
        <begin position="89"/>
        <end position="115"/>
    </location>
</feature>
<comment type="caution">
    <text evidence="7">The sequence shown here is derived from an EMBL/GenBank/DDBJ whole genome shotgun (WGS) entry which is preliminary data.</text>
</comment>
<feature type="transmembrane region" description="Helical" evidence="5">
    <location>
        <begin position="408"/>
        <end position="427"/>
    </location>
</feature>
<reference evidence="7 8" key="1">
    <citation type="submission" date="2019-03" db="EMBL/GenBank/DDBJ databases">
        <title>Genomic Encyclopedia of Type Strains, Phase IV (KMG-IV): sequencing the most valuable type-strain genomes for metagenomic binning, comparative biology and taxonomic classification.</title>
        <authorList>
            <person name="Goeker M."/>
        </authorList>
    </citation>
    <scope>NUCLEOTIDE SEQUENCE [LARGE SCALE GENOMIC DNA]</scope>
    <source>
        <strain evidence="7 8">DSM 45765</strain>
    </source>
</reference>
<dbReference type="PANTHER" id="PTHR42718:SF49">
    <property type="entry name" value="EXPORT PROTEIN"/>
    <property type="match status" value="1"/>
</dbReference>